<dbReference type="Proteomes" id="UP000676169">
    <property type="component" value="Chromosome"/>
</dbReference>
<organism evidence="1 2">
    <name type="scientific">Luteolibacter ambystomatis</name>
    <dbReference type="NCBI Taxonomy" id="2824561"/>
    <lineage>
        <taxon>Bacteria</taxon>
        <taxon>Pseudomonadati</taxon>
        <taxon>Verrucomicrobiota</taxon>
        <taxon>Verrucomicrobiia</taxon>
        <taxon>Verrucomicrobiales</taxon>
        <taxon>Verrucomicrobiaceae</taxon>
        <taxon>Luteolibacter</taxon>
    </lineage>
</organism>
<reference evidence="1" key="1">
    <citation type="submission" date="2021-04" db="EMBL/GenBank/DDBJ databases">
        <title>Luteolibacter sp. 32A isolated from the skin of an Anderson's salamander (Ambystoma andersonii).</title>
        <authorList>
            <person name="Spergser J."/>
            <person name="Busse H.-J."/>
        </authorList>
    </citation>
    <scope>NUCLEOTIDE SEQUENCE</scope>
    <source>
        <strain evidence="1">32A</strain>
    </source>
</reference>
<evidence type="ECO:0000313" key="1">
    <source>
        <dbReference type="EMBL" id="QUE50740.1"/>
    </source>
</evidence>
<keyword evidence="2" id="KW-1185">Reference proteome</keyword>
<dbReference type="PANTHER" id="PTHR38471">
    <property type="entry name" value="FOUR HELIX BUNDLE PROTEIN"/>
    <property type="match status" value="1"/>
</dbReference>
<dbReference type="PANTHER" id="PTHR38471:SF2">
    <property type="entry name" value="FOUR HELIX BUNDLE PROTEIN"/>
    <property type="match status" value="1"/>
</dbReference>
<name>A0A975G9D9_9BACT</name>
<dbReference type="InterPro" id="IPR036583">
    <property type="entry name" value="23S_rRNA_IVS_sf"/>
</dbReference>
<proteinExistence type="predicted"/>
<dbReference type="InterPro" id="IPR012657">
    <property type="entry name" value="23S_rRNA-intervening_sequence"/>
</dbReference>
<evidence type="ECO:0000313" key="2">
    <source>
        <dbReference type="Proteomes" id="UP000676169"/>
    </source>
</evidence>
<dbReference type="Pfam" id="PF05635">
    <property type="entry name" value="23S_rRNA_IVP"/>
    <property type="match status" value="1"/>
</dbReference>
<accession>A0A975G9D9</accession>
<dbReference type="AlphaFoldDB" id="A0A975G9D9"/>
<dbReference type="RefSeq" id="WP_211630879.1">
    <property type="nucleotide sequence ID" value="NZ_CP073100.1"/>
</dbReference>
<dbReference type="KEGG" id="lamb:KBB96_17995"/>
<dbReference type="Gene3D" id="1.20.1440.60">
    <property type="entry name" value="23S rRNA-intervening sequence"/>
    <property type="match status" value="1"/>
</dbReference>
<dbReference type="CDD" id="cd16377">
    <property type="entry name" value="23S_rRNA_IVP_like"/>
    <property type="match status" value="1"/>
</dbReference>
<gene>
    <name evidence="1" type="ORF">KBB96_17995</name>
</gene>
<sequence>MFNFEKLEVWHKAIEFADAVYAATRHFPSEERFGLTNQMRRAAVSISSNIAEGSSRSSRADYARFLEIATGSLFETVSQCTIGLRQGFLAEGDYAALYAAAEEQSKMISGLRRAILDAI</sequence>
<dbReference type="EMBL" id="CP073100">
    <property type="protein sequence ID" value="QUE50740.1"/>
    <property type="molecule type" value="Genomic_DNA"/>
</dbReference>
<protein>
    <submittedName>
        <fullName evidence="1">Four helix bundle protein</fullName>
    </submittedName>
</protein>
<dbReference type="SUPFAM" id="SSF158446">
    <property type="entry name" value="IVS-encoded protein-like"/>
    <property type="match status" value="1"/>
</dbReference>
<dbReference type="NCBIfam" id="TIGR02436">
    <property type="entry name" value="four helix bundle protein"/>
    <property type="match status" value="1"/>
</dbReference>